<keyword evidence="3" id="KW-1185">Reference proteome</keyword>
<evidence type="ECO:0000313" key="2">
    <source>
        <dbReference type="EMBL" id="QNO11502.1"/>
    </source>
</evidence>
<dbReference type="RefSeq" id="YP_010772327.1">
    <property type="nucleotide sequence ID" value="NC_074641.1"/>
</dbReference>
<protein>
    <submittedName>
        <fullName evidence="2">Uncharacterized protein</fullName>
    </submittedName>
</protein>
<evidence type="ECO:0000313" key="3">
    <source>
        <dbReference type="Proteomes" id="UP000516075"/>
    </source>
</evidence>
<feature type="transmembrane region" description="Helical" evidence="1">
    <location>
        <begin position="6"/>
        <end position="29"/>
    </location>
</feature>
<keyword evidence="1" id="KW-1133">Transmembrane helix</keyword>
<accession>A0A7G9VYT7</accession>
<organism evidence="2">
    <name type="scientific">Methanocaldococcus fervens tailed virus 1</name>
    <dbReference type="NCBI Taxonomy" id="2759191"/>
    <lineage>
        <taxon>Viruses</taxon>
        <taxon>Duplodnaviria</taxon>
        <taxon>Heunggongvirae</taxon>
        <taxon>Uroviricota</taxon>
        <taxon>Caudoviricetes</taxon>
        <taxon>Fervensviridae</taxon>
        <taxon>Deepoceanvirus</taxon>
        <taxon>Deepoceanvirus guaymasense</taxon>
    </lineage>
</organism>
<dbReference type="EMBL" id="MT711370">
    <property type="protein sequence ID" value="QNO11502.1"/>
    <property type="molecule type" value="Genomic_DNA"/>
</dbReference>
<proteinExistence type="predicted"/>
<keyword evidence="1" id="KW-0812">Transmembrane</keyword>
<name>A0A7G9VYT7_9CAUD</name>
<dbReference type="GeneID" id="80402036"/>
<dbReference type="Proteomes" id="UP000516075">
    <property type="component" value="Segment"/>
</dbReference>
<keyword evidence="1" id="KW-0472">Membrane</keyword>
<evidence type="ECO:0000256" key="1">
    <source>
        <dbReference type="SAM" id="Phobius"/>
    </source>
</evidence>
<sequence>MDNQTIVTLMGLASLGLIVLLSLGLYVWYFKLGGKKALETN</sequence>
<dbReference type="KEGG" id="vg:80402036"/>
<reference evidence="2" key="1">
    <citation type="submission" date="2020-07" db="EMBL/GenBank/DDBJ databases">
        <title>The first head-tailed virus, MFTV1, produced by a hyperthermophilic deep-sea methanogen.</title>
        <authorList>
            <person name="Thiroux S."/>
            <person name="Dupont S."/>
            <person name="Nesbo C.L."/>
            <person name="Bienvenu N."/>
            <person name="Krupovic M."/>
            <person name="L'Haridon S."/>
            <person name="Marie D."/>
            <person name="Forterre P."/>
            <person name="Godfroy A."/>
            <person name="Geslin C."/>
        </authorList>
    </citation>
    <scope>NUCLEOTIDE SEQUENCE [LARGE SCALE GENOMIC DNA]</scope>
</reference>